<dbReference type="EMBL" id="CM047948">
    <property type="protein sequence ID" value="KAI9896355.1"/>
    <property type="molecule type" value="Genomic_DNA"/>
</dbReference>
<reference evidence="1" key="1">
    <citation type="submission" date="2022-10" db="EMBL/GenBank/DDBJ databases">
        <title>Complete Genome of Trichothecium roseum strain YXFP-22015, a Plant Pathogen Isolated from Citrus.</title>
        <authorList>
            <person name="Wang Y."/>
            <person name="Zhu L."/>
        </authorList>
    </citation>
    <scope>NUCLEOTIDE SEQUENCE</scope>
    <source>
        <strain evidence="1">YXFP-22015</strain>
    </source>
</reference>
<dbReference type="Proteomes" id="UP001163324">
    <property type="component" value="Chromosome 9"/>
</dbReference>
<gene>
    <name evidence="1" type="ORF">N3K66_008527</name>
</gene>
<keyword evidence="2" id="KW-1185">Reference proteome</keyword>
<proteinExistence type="predicted"/>
<comment type="caution">
    <text evidence="1">The sequence shown here is derived from an EMBL/GenBank/DDBJ whole genome shotgun (WGS) entry which is preliminary data.</text>
</comment>
<sequence>MSKEEQEAATAFIREVWGLQGAAYLVLGVRYYHQISNFRQRGIHPDDIVMFIATLVYTAESVAAYAVVAFWKGLANNGMSEEQRVGLDPDSEEFELRVNGSKTHVIGLLLYTTLLWLLKACWILYYGRLTDGINQFRRLVIWGRYIMPITYVSCLLVAFLKCIPFEHQWQINPSPGNQCMPAVSKIQTIYVMGMNTFTDLYLMAIPLPMIWVANMHWKRKISLMIMFGGGFLELVFGILRCVSVLTVGNTDPAQSGYWSVRESFVCFVLTNMPMIYPLFKKFIDKSRDASSRRTKDESKGYRLDSNPGHSRANMSKMGGTQKGSDKDEAWDSTDAIVIGSAATAAASDDASRSLPDSDKSLHHAHMKSSGPSAGMPGRGHSPRDKSRDQIMVTTEYTVSVDPEANKPPAGKSRAW</sequence>
<evidence type="ECO:0000313" key="2">
    <source>
        <dbReference type="Proteomes" id="UP001163324"/>
    </source>
</evidence>
<evidence type="ECO:0000313" key="1">
    <source>
        <dbReference type="EMBL" id="KAI9896355.1"/>
    </source>
</evidence>
<name>A0ACC0URJ4_9HYPO</name>
<organism evidence="1 2">
    <name type="scientific">Trichothecium roseum</name>
    <dbReference type="NCBI Taxonomy" id="47278"/>
    <lineage>
        <taxon>Eukaryota</taxon>
        <taxon>Fungi</taxon>
        <taxon>Dikarya</taxon>
        <taxon>Ascomycota</taxon>
        <taxon>Pezizomycotina</taxon>
        <taxon>Sordariomycetes</taxon>
        <taxon>Hypocreomycetidae</taxon>
        <taxon>Hypocreales</taxon>
        <taxon>Hypocreales incertae sedis</taxon>
        <taxon>Trichothecium</taxon>
    </lineage>
</organism>
<accession>A0ACC0URJ4</accession>
<protein>
    <submittedName>
        <fullName evidence="1">Uncharacterized protein</fullName>
    </submittedName>
</protein>